<dbReference type="PANTHER" id="PTHR26379">
    <property type="entry name" value="BTB/POZ AND MATH DOMAIN-CONTAINING PROTEIN 1"/>
    <property type="match status" value="1"/>
</dbReference>
<dbReference type="SUPFAM" id="SSF49599">
    <property type="entry name" value="TRAF domain-like"/>
    <property type="match status" value="1"/>
</dbReference>
<protein>
    <recommendedName>
        <fullName evidence="8">BTB domain-containing protein</fullName>
    </recommendedName>
</protein>
<evidence type="ECO:0000259" key="5">
    <source>
        <dbReference type="PROSITE" id="PS50144"/>
    </source>
</evidence>
<evidence type="ECO:0000259" key="4">
    <source>
        <dbReference type="PROSITE" id="PS50097"/>
    </source>
</evidence>
<dbReference type="InterPro" id="IPR056423">
    <property type="entry name" value="BACK_BPM_SPOP"/>
</dbReference>
<name>A0A5J9V7P4_9POAL</name>
<dbReference type="InterPro" id="IPR008974">
    <property type="entry name" value="TRAF-like"/>
</dbReference>
<dbReference type="Gene3D" id="2.60.210.10">
    <property type="entry name" value="Apoptosis, Tumor Necrosis Factor Receptor Associated Protein 2, Chain A"/>
    <property type="match status" value="1"/>
</dbReference>
<dbReference type="InterPro" id="IPR000210">
    <property type="entry name" value="BTB/POZ_dom"/>
</dbReference>
<dbReference type="GO" id="GO:0016567">
    <property type="term" value="P:protein ubiquitination"/>
    <property type="evidence" value="ECO:0007669"/>
    <property type="project" value="InterPro"/>
</dbReference>
<dbReference type="EMBL" id="RWGY01000011">
    <property type="protein sequence ID" value="TVU31447.1"/>
    <property type="molecule type" value="Genomic_DNA"/>
</dbReference>
<dbReference type="SUPFAM" id="SSF54695">
    <property type="entry name" value="POZ domain"/>
    <property type="match status" value="1"/>
</dbReference>
<gene>
    <name evidence="6" type="ORF">EJB05_23131</name>
</gene>
<dbReference type="OrthoDB" id="721961at2759"/>
<dbReference type="InterPro" id="IPR011333">
    <property type="entry name" value="SKP1/BTB/POZ_sf"/>
</dbReference>
<dbReference type="SMART" id="SM00225">
    <property type="entry name" value="BTB"/>
    <property type="match status" value="1"/>
</dbReference>
<feature type="non-terminal residue" evidence="6">
    <location>
        <position position="1"/>
    </location>
</feature>
<evidence type="ECO:0000256" key="1">
    <source>
        <dbReference type="ARBA" id="ARBA00004906"/>
    </source>
</evidence>
<accession>A0A5J9V7P4</accession>
<reference evidence="6 7" key="1">
    <citation type="journal article" date="2019" name="Sci. Rep.">
        <title>A high-quality genome of Eragrostis curvula grass provides insights into Poaceae evolution and supports new strategies to enhance forage quality.</title>
        <authorList>
            <person name="Carballo J."/>
            <person name="Santos B.A.C.M."/>
            <person name="Zappacosta D."/>
            <person name="Garbus I."/>
            <person name="Selva J.P."/>
            <person name="Gallo C.A."/>
            <person name="Diaz A."/>
            <person name="Albertini E."/>
            <person name="Caccamo M."/>
            <person name="Echenique V."/>
        </authorList>
    </citation>
    <scope>NUCLEOTIDE SEQUENCE [LARGE SCALE GENOMIC DNA]</scope>
    <source>
        <strain evidence="7">cv. Victoria</strain>
        <tissue evidence="6">Leaf</tissue>
    </source>
</reference>
<organism evidence="6 7">
    <name type="scientific">Eragrostis curvula</name>
    <name type="common">weeping love grass</name>
    <dbReference type="NCBI Taxonomy" id="38414"/>
    <lineage>
        <taxon>Eukaryota</taxon>
        <taxon>Viridiplantae</taxon>
        <taxon>Streptophyta</taxon>
        <taxon>Embryophyta</taxon>
        <taxon>Tracheophyta</taxon>
        <taxon>Spermatophyta</taxon>
        <taxon>Magnoliopsida</taxon>
        <taxon>Liliopsida</taxon>
        <taxon>Poales</taxon>
        <taxon>Poaceae</taxon>
        <taxon>PACMAD clade</taxon>
        <taxon>Chloridoideae</taxon>
        <taxon>Eragrostideae</taxon>
        <taxon>Eragrostidinae</taxon>
        <taxon>Eragrostis</taxon>
    </lineage>
</organism>
<comment type="similarity">
    <text evidence="2">Belongs to the Tdpoz family.</text>
</comment>
<feature type="region of interest" description="Disordered" evidence="3">
    <location>
        <begin position="390"/>
        <end position="418"/>
    </location>
</feature>
<proteinExistence type="inferred from homology"/>
<dbReference type="CDD" id="cd00121">
    <property type="entry name" value="MATH"/>
    <property type="match status" value="1"/>
</dbReference>
<dbReference type="InterPro" id="IPR002083">
    <property type="entry name" value="MATH/TRAF_dom"/>
</dbReference>
<dbReference type="Pfam" id="PF00651">
    <property type="entry name" value="BTB"/>
    <property type="match status" value="1"/>
</dbReference>
<dbReference type="Proteomes" id="UP000324897">
    <property type="component" value="Chromosome 1"/>
</dbReference>
<evidence type="ECO:0000313" key="6">
    <source>
        <dbReference type="EMBL" id="TVU31447.1"/>
    </source>
</evidence>
<dbReference type="PANTHER" id="PTHR26379:SF187">
    <property type="entry name" value="OS07G0655300 PROTEIN"/>
    <property type="match status" value="1"/>
</dbReference>
<evidence type="ECO:0008006" key="8">
    <source>
        <dbReference type="Google" id="ProtNLM"/>
    </source>
</evidence>
<evidence type="ECO:0000256" key="2">
    <source>
        <dbReference type="ARBA" id="ARBA00010846"/>
    </source>
</evidence>
<comment type="pathway">
    <text evidence="1">Protein modification; protein ubiquitination.</text>
</comment>
<dbReference type="InterPro" id="IPR045005">
    <property type="entry name" value="BPM1-6"/>
</dbReference>
<dbReference type="PROSITE" id="PS50097">
    <property type="entry name" value="BTB"/>
    <property type="match status" value="1"/>
</dbReference>
<evidence type="ECO:0000256" key="3">
    <source>
        <dbReference type="SAM" id="MobiDB-lite"/>
    </source>
</evidence>
<feature type="domain" description="BTB" evidence="4">
    <location>
        <begin position="237"/>
        <end position="308"/>
    </location>
</feature>
<evidence type="ECO:0000313" key="7">
    <source>
        <dbReference type="Proteomes" id="UP000324897"/>
    </source>
</evidence>
<sequence>LSITEAAAATGETVSGSHVLRIDGFSATKDLAVGDYIESGAFRVGGHAWSVLCYPCGDEEESAGWVCLFLQLVDDNVAAASAMDAGGVIKAECVFTLMDFAAGGVGELAPSIRIKPHVFSAADKSRGCDFIERKELEMEPSRLVNNCFRVRCDVILVNDNDDEKSPSPRPVPPHVRTVRRNRAPKILGPQIKPGPGHYFAPGLQNPRDGPASPMPPPPPLTELHRHLGDLLASQVGKDVTFEVAGELVTAHRCVLAARSPVFMAELFGTDEKEEDKEDVAARHVVQVVGDMEPEVFKALLHFVYTDSLPEICDDGDGGNKVKMVQRLVVAADRYDMKRLKVICEDILYKYINATTAATTLLLAAKHGCHRLKEACVAFLKDLLASVEPPGDQTCSLSSPARKKHRSRFLLPEQPRKKK</sequence>
<dbReference type="PROSITE" id="PS50144">
    <property type="entry name" value="MATH"/>
    <property type="match status" value="1"/>
</dbReference>
<dbReference type="AlphaFoldDB" id="A0A5J9V7P4"/>
<feature type="domain" description="MATH" evidence="5">
    <location>
        <begin position="15"/>
        <end position="154"/>
    </location>
</feature>
<dbReference type="Pfam" id="PF24570">
    <property type="entry name" value="BACK_BPM_SPOP"/>
    <property type="match status" value="1"/>
</dbReference>
<dbReference type="Gene3D" id="3.30.710.10">
    <property type="entry name" value="Potassium Channel Kv1.1, Chain A"/>
    <property type="match status" value="1"/>
</dbReference>
<comment type="caution">
    <text evidence="6">The sequence shown here is derived from an EMBL/GenBank/DDBJ whole genome shotgun (WGS) entry which is preliminary data.</text>
</comment>
<keyword evidence="7" id="KW-1185">Reference proteome</keyword>
<dbReference type="Pfam" id="PF22486">
    <property type="entry name" value="MATH_2"/>
    <property type="match status" value="1"/>
</dbReference>